<comment type="caution">
    <text evidence="2">The sequence shown here is derived from an EMBL/GenBank/DDBJ whole genome shotgun (WGS) entry which is preliminary data.</text>
</comment>
<dbReference type="Proteomes" id="UP000301309">
    <property type="component" value="Unassembled WGS sequence"/>
</dbReference>
<proteinExistence type="predicted"/>
<evidence type="ECO:0000313" key="2">
    <source>
        <dbReference type="EMBL" id="GDY52257.1"/>
    </source>
</evidence>
<evidence type="ECO:0000256" key="1">
    <source>
        <dbReference type="SAM" id="MobiDB-lite"/>
    </source>
</evidence>
<reference evidence="2 3" key="1">
    <citation type="journal article" date="2020" name="Int. J. Syst. Evol. Microbiol.">
        <title>Reclassification of Streptomyces castelarensis and Streptomyces sporoclivatus as later heterotypic synonyms of Streptomyces antimycoticus.</title>
        <authorList>
            <person name="Komaki H."/>
            <person name="Tamura T."/>
        </authorList>
    </citation>
    <scope>NUCLEOTIDE SEQUENCE [LARGE SCALE GENOMIC DNA]</scope>
    <source>
        <strain evidence="2 3">NBRC 13459</strain>
    </source>
</reference>
<evidence type="ECO:0008006" key="4">
    <source>
        <dbReference type="Google" id="ProtNLM"/>
    </source>
</evidence>
<feature type="region of interest" description="Disordered" evidence="1">
    <location>
        <begin position="453"/>
        <end position="482"/>
    </location>
</feature>
<gene>
    <name evidence="2" type="ORF">SVIO_028800</name>
</gene>
<organism evidence="2 3">
    <name type="scientific">Streptomyces violaceusniger</name>
    <dbReference type="NCBI Taxonomy" id="68280"/>
    <lineage>
        <taxon>Bacteria</taxon>
        <taxon>Bacillati</taxon>
        <taxon>Actinomycetota</taxon>
        <taxon>Actinomycetes</taxon>
        <taxon>Kitasatosporales</taxon>
        <taxon>Streptomycetaceae</taxon>
        <taxon>Streptomyces</taxon>
        <taxon>Streptomyces violaceusniger group</taxon>
    </lineage>
</organism>
<feature type="compositionally biased region" description="Acidic residues" evidence="1">
    <location>
        <begin position="473"/>
        <end position="482"/>
    </location>
</feature>
<name>A0A4D4L0H9_STRVO</name>
<dbReference type="EMBL" id="BJHW01000001">
    <property type="protein sequence ID" value="GDY52257.1"/>
    <property type="molecule type" value="Genomic_DNA"/>
</dbReference>
<dbReference type="AlphaFoldDB" id="A0A4D4L0H9"/>
<accession>A0A4D4L0H9</accession>
<protein>
    <recommendedName>
        <fullName evidence="4">CRISPR-associated protein Cst1</fullName>
    </recommendedName>
</protein>
<feature type="compositionally biased region" description="Basic and acidic residues" evidence="1">
    <location>
        <begin position="453"/>
        <end position="466"/>
    </location>
</feature>
<keyword evidence="3" id="KW-1185">Reference proteome</keyword>
<sequence>MDPVSVSGSVVPATVPLSATSHPLQRAGAWAVAVLAGRGTPGEVAETDLDTVASRLVDDVSAAAVAAKDAPAYDWWKVLFALYPNSKATHSKRPRDRAVLKVAVAEMFTADDMHAPTRPCTFCGTPASAVWAKSMLPMFDTNKALNTLPPGVVGWPVCRGCRIAAWTLPYGAWVTAGSATVLSCEEEGAERSFVAGNVRRAQRIMHLGLNGLHAGARAELVAVRAMRSLRAGLPAASTLWSFKNDNQEPWLRVSRTRRAVPAFLATVEGNAEPRRGWRLLEVALTRHDKSGALVASGPAEAARLLFEAEDGRSRSLLSQLHQVLAGPERCWSTRNRAALTRLAFIYAEEVLGMNPDLKPVATVVADWIEHGSGSPRGRLAEYRNVALSDYKLGTLLMQAHFRLSLDGRPVAAGPEDWRPLIQQRPRAWEQRMLLAATVLQILQERGVAVSDTRAEADEEARTEQLLERPLLGLDEDDEMGAA</sequence>
<evidence type="ECO:0000313" key="3">
    <source>
        <dbReference type="Proteomes" id="UP000301309"/>
    </source>
</evidence>